<feature type="compositionally biased region" description="Basic and acidic residues" evidence="1">
    <location>
        <begin position="18"/>
        <end position="42"/>
    </location>
</feature>
<dbReference type="AlphaFoldDB" id="A0A5A7PSE4"/>
<feature type="non-terminal residue" evidence="2">
    <location>
        <position position="1"/>
    </location>
</feature>
<reference evidence="3" key="1">
    <citation type="journal article" date="2019" name="Curr. Biol.">
        <title>Genome Sequence of Striga asiatica Provides Insight into the Evolution of Plant Parasitism.</title>
        <authorList>
            <person name="Yoshida S."/>
            <person name="Kim S."/>
            <person name="Wafula E.K."/>
            <person name="Tanskanen J."/>
            <person name="Kim Y.M."/>
            <person name="Honaas L."/>
            <person name="Yang Z."/>
            <person name="Spallek T."/>
            <person name="Conn C.E."/>
            <person name="Ichihashi Y."/>
            <person name="Cheong K."/>
            <person name="Cui S."/>
            <person name="Der J.P."/>
            <person name="Gundlach H."/>
            <person name="Jiao Y."/>
            <person name="Hori C."/>
            <person name="Ishida J.K."/>
            <person name="Kasahara H."/>
            <person name="Kiba T."/>
            <person name="Kim M.S."/>
            <person name="Koo N."/>
            <person name="Laohavisit A."/>
            <person name="Lee Y.H."/>
            <person name="Lumba S."/>
            <person name="McCourt P."/>
            <person name="Mortimer J.C."/>
            <person name="Mutuku J.M."/>
            <person name="Nomura T."/>
            <person name="Sasaki-Sekimoto Y."/>
            <person name="Seto Y."/>
            <person name="Wang Y."/>
            <person name="Wakatake T."/>
            <person name="Sakakibara H."/>
            <person name="Demura T."/>
            <person name="Yamaguchi S."/>
            <person name="Yoneyama K."/>
            <person name="Manabe R.I."/>
            <person name="Nelson D.C."/>
            <person name="Schulman A.H."/>
            <person name="Timko M.P."/>
            <person name="dePamphilis C.W."/>
            <person name="Choi D."/>
            <person name="Shirasu K."/>
        </authorList>
    </citation>
    <scope>NUCLEOTIDE SEQUENCE [LARGE SCALE GENOMIC DNA]</scope>
    <source>
        <strain evidence="3">cv. UVA1</strain>
    </source>
</reference>
<dbReference type="OrthoDB" id="929341at2759"/>
<comment type="caution">
    <text evidence="2">The sequence shown here is derived from an EMBL/GenBank/DDBJ whole genome shotgun (WGS) entry which is preliminary data.</text>
</comment>
<sequence>TPRRTKLPSVQQRVTSTKSDKSREDAGSKRPLIDPERVGDHPKPKRPKCGARKPSQIDSDDFVDDVPRRCLPKITKNWNVKGKSKMADTDILFYVDKVVLSVRSVTRTFPAFRSWSNEALKAREHNEIDAGAFGRGFVDVDFRLFADSRRLDKSGLKYDGVSDVAGVTDGHCV</sequence>
<accession>A0A5A7PSE4</accession>
<keyword evidence="3" id="KW-1185">Reference proteome</keyword>
<evidence type="ECO:0000256" key="1">
    <source>
        <dbReference type="SAM" id="MobiDB-lite"/>
    </source>
</evidence>
<proteinExistence type="predicted"/>
<feature type="non-terminal residue" evidence="2">
    <location>
        <position position="173"/>
    </location>
</feature>
<dbReference type="Proteomes" id="UP000325081">
    <property type="component" value="Unassembled WGS sequence"/>
</dbReference>
<organism evidence="2 3">
    <name type="scientific">Striga asiatica</name>
    <name type="common">Asiatic witchweed</name>
    <name type="synonym">Buchnera asiatica</name>
    <dbReference type="NCBI Taxonomy" id="4170"/>
    <lineage>
        <taxon>Eukaryota</taxon>
        <taxon>Viridiplantae</taxon>
        <taxon>Streptophyta</taxon>
        <taxon>Embryophyta</taxon>
        <taxon>Tracheophyta</taxon>
        <taxon>Spermatophyta</taxon>
        <taxon>Magnoliopsida</taxon>
        <taxon>eudicotyledons</taxon>
        <taxon>Gunneridae</taxon>
        <taxon>Pentapetalae</taxon>
        <taxon>asterids</taxon>
        <taxon>lamiids</taxon>
        <taxon>Lamiales</taxon>
        <taxon>Orobanchaceae</taxon>
        <taxon>Buchnereae</taxon>
        <taxon>Striga</taxon>
    </lineage>
</organism>
<feature type="region of interest" description="Disordered" evidence="1">
    <location>
        <begin position="1"/>
        <end position="61"/>
    </location>
</feature>
<name>A0A5A7PSE4_STRAF</name>
<evidence type="ECO:0000313" key="3">
    <source>
        <dbReference type="Proteomes" id="UP000325081"/>
    </source>
</evidence>
<evidence type="ECO:0000313" key="2">
    <source>
        <dbReference type="EMBL" id="GER35586.1"/>
    </source>
</evidence>
<protein>
    <submittedName>
        <fullName evidence="2">ERD (Early-responsive to dehydration stress)family protein</fullName>
    </submittedName>
</protein>
<dbReference type="EMBL" id="BKCP01004984">
    <property type="protein sequence ID" value="GER35586.1"/>
    <property type="molecule type" value="Genomic_DNA"/>
</dbReference>
<feature type="compositionally biased region" description="Polar residues" evidence="1">
    <location>
        <begin position="8"/>
        <end position="17"/>
    </location>
</feature>
<gene>
    <name evidence="2" type="ORF">STAS_11875</name>
</gene>